<keyword evidence="1" id="KW-0678">Repressor</keyword>
<dbReference type="SMART" id="SM00422">
    <property type="entry name" value="HTH_MERR"/>
    <property type="match status" value="1"/>
</dbReference>
<dbReference type="InterPro" id="IPR019278">
    <property type="entry name" value="DICT_dom"/>
</dbReference>
<dbReference type="Pfam" id="PF10069">
    <property type="entry name" value="DICT"/>
    <property type="match status" value="1"/>
</dbReference>
<dbReference type="GO" id="GO:0003677">
    <property type="term" value="F:DNA binding"/>
    <property type="evidence" value="ECO:0007669"/>
    <property type="project" value="UniProtKB-KW"/>
</dbReference>
<protein>
    <submittedName>
        <fullName evidence="7">Diguanylate cyclase/two-component system sensory protein</fullName>
    </submittedName>
</protein>
<dbReference type="InterPro" id="IPR000551">
    <property type="entry name" value="MerR-type_HTH_dom"/>
</dbReference>
<dbReference type="PROSITE" id="PS50937">
    <property type="entry name" value="HTH_MERR_2"/>
    <property type="match status" value="1"/>
</dbReference>
<dbReference type="PANTHER" id="PTHR30204:SF69">
    <property type="entry name" value="MERR-FAMILY TRANSCRIPTIONAL REGULATOR"/>
    <property type="match status" value="1"/>
</dbReference>
<dbReference type="EMBL" id="RKHO01000001">
    <property type="protein sequence ID" value="ROR91577.1"/>
    <property type="molecule type" value="Genomic_DNA"/>
</dbReference>
<evidence type="ECO:0000256" key="2">
    <source>
        <dbReference type="ARBA" id="ARBA00023015"/>
    </source>
</evidence>
<evidence type="ECO:0000313" key="7">
    <source>
        <dbReference type="EMBL" id="ROR91577.1"/>
    </source>
</evidence>
<dbReference type="Gene3D" id="1.10.1660.10">
    <property type="match status" value="1"/>
</dbReference>
<evidence type="ECO:0000256" key="5">
    <source>
        <dbReference type="SAM" id="MobiDB-lite"/>
    </source>
</evidence>
<keyword evidence="4" id="KW-0804">Transcription</keyword>
<dbReference type="SUPFAM" id="SSF46955">
    <property type="entry name" value="Putative DNA-binding domain"/>
    <property type="match status" value="1"/>
</dbReference>
<gene>
    <name evidence="7" type="ORF">EDD33_2447</name>
</gene>
<dbReference type="Pfam" id="PF13411">
    <property type="entry name" value="MerR_1"/>
    <property type="match status" value="1"/>
</dbReference>
<keyword evidence="2" id="KW-0805">Transcription regulation</keyword>
<evidence type="ECO:0000313" key="8">
    <source>
        <dbReference type="Proteomes" id="UP000281738"/>
    </source>
</evidence>
<name>A0A3N2CVM0_9ACTN</name>
<dbReference type="InterPro" id="IPR009061">
    <property type="entry name" value="DNA-bd_dom_put_sf"/>
</dbReference>
<evidence type="ECO:0000259" key="6">
    <source>
        <dbReference type="PROSITE" id="PS50937"/>
    </source>
</evidence>
<keyword evidence="8" id="KW-1185">Reference proteome</keyword>
<evidence type="ECO:0000256" key="4">
    <source>
        <dbReference type="ARBA" id="ARBA00023163"/>
    </source>
</evidence>
<evidence type="ECO:0000256" key="3">
    <source>
        <dbReference type="ARBA" id="ARBA00023125"/>
    </source>
</evidence>
<proteinExistence type="predicted"/>
<comment type="caution">
    <text evidence="7">The sequence shown here is derived from an EMBL/GenBank/DDBJ whole genome shotgun (WGS) entry which is preliminary data.</text>
</comment>
<feature type="region of interest" description="Disordered" evidence="5">
    <location>
        <begin position="1"/>
        <end position="31"/>
    </location>
</feature>
<keyword evidence="3" id="KW-0238">DNA-binding</keyword>
<dbReference type="AlphaFoldDB" id="A0A3N2CVM0"/>
<accession>A0A3N2CVM0</accession>
<feature type="compositionally biased region" description="Low complexity" evidence="5">
    <location>
        <begin position="16"/>
        <end position="28"/>
    </location>
</feature>
<dbReference type="GO" id="GO:0003700">
    <property type="term" value="F:DNA-binding transcription factor activity"/>
    <property type="evidence" value="ECO:0007669"/>
    <property type="project" value="InterPro"/>
</dbReference>
<dbReference type="Proteomes" id="UP000281738">
    <property type="component" value="Unassembled WGS sequence"/>
</dbReference>
<feature type="domain" description="HTH merR-type" evidence="6">
    <location>
        <begin position="32"/>
        <end position="102"/>
    </location>
</feature>
<sequence>MVSMPTIDRDAQVHASEMSEMSSTNSSTDEAHLSIGDLADRTGLSPATLRMWETRHGFPKPQRLDSGHRRYSEDDVSTIERVVQHKDAGTRLEQAIRRAMADAQPAAPSVYAYLRRRHPAVGVHRLKKTTLLALSWAIEDEFCAKADRASIYGAFQKEHYYRKAQPRWTELARVARSATVLADFGSDDRDASPVEVHLADDAPMRREWAVVCDAPDLPVVLTAWELPGQSDVRDRDRLFESMWTVDAAAVHDAARVCASVAGVEAPPVSNPPGSSADPLAVTGLFNRMVSYVDRLS</sequence>
<organism evidence="7 8">
    <name type="scientific">Nocardioides aurantiacus</name>
    <dbReference type="NCBI Taxonomy" id="86796"/>
    <lineage>
        <taxon>Bacteria</taxon>
        <taxon>Bacillati</taxon>
        <taxon>Actinomycetota</taxon>
        <taxon>Actinomycetes</taxon>
        <taxon>Propionibacteriales</taxon>
        <taxon>Nocardioidaceae</taxon>
        <taxon>Nocardioides</taxon>
    </lineage>
</organism>
<dbReference type="PANTHER" id="PTHR30204">
    <property type="entry name" value="REDOX-CYCLING DRUG-SENSING TRANSCRIPTIONAL ACTIVATOR SOXR"/>
    <property type="match status" value="1"/>
</dbReference>
<reference evidence="7 8" key="1">
    <citation type="submission" date="2018-11" db="EMBL/GenBank/DDBJ databases">
        <title>Sequencing the genomes of 1000 actinobacteria strains.</title>
        <authorList>
            <person name="Klenk H.-P."/>
        </authorList>
    </citation>
    <scope>NUCLEOTIDE SEQUENCE [LARGE SCALE GENOMIC DNA]</scope>
    <source>
        <strain evidence="7 8">DSM 12652</strain>
    </source>
</reference>
<dbReference type="InterPro" id="IPR047057">
    <property type="entry name" value="MerR_fam"/>
</dbReference>
<dbReference type="CDD" id="cd01104">
    <property type="entry name" value="HTH_MlrA-CarA"/>
    <property type="match status" value="1"/>
</dbReference>
<evidence type="ECO:0000256" key="1">
    <source>
        <dbReference type="ARBA" id="ARBA00022491"/>
    </source>
</evidence>